<dbReference type="RefSeq" id="WP_232570101.1">
    <property type="nucleotide sequence ID" value="NZ_CP089466.1"/>
</dbReference>
<comment type="caution">
    <text evidence="1">The sequence shown here is derived from an EMBL/GenBank/DDBJ whole genome shotgun (WGS) entry which is preliminary data.</text>
</comment>
<reference evidence="1 2" key="1">
    <citation type="journal article" date="2019" name="Int. J. Syst. Evol. Microbiol.">
        <title>The Global Catalogue of Microorganisms (GCM) 10K type strain sequencing project: providing services to taxonomists for standard genome sequencing and annotation.</title>
        <authorList>
            <consortium name="The Broad Institute Genomics Platform"/>
            <consortium name="The Broad Institute Genome Sequencing Center for Infectious Disease"/>
            <person name="Wu L."/>
            <person name="Ma J."/>
        </authorList>
    </citation>
    <scope>NUCLEOTIDE SEQUENCE [LARGE SCALE GENOMIC DNA]</scope>
    <source>
        <strain evidence="1 2">CGMCC 1.12562</strain>
    </source>
</reference>
<organism evidence="1 2">
    <name type="scientific">Halobacterium litoreum</name>
    <dbReference type="NCBI Taxonomy" id="2039234"/>
    <lineage>
        <taxon>Archaea</taxon>
        <taxon>Methanobacteriati</taxon>
        <taxon>Methanobacteriota</taxon>
        <taxon>Stenosarchaea group</taxon>
        <taxon>Halobacteria</taxon>
        <taxon>Halobacteriales</taxon>
        <taxon>Halobacteriaceae</taxon>
        <taxon>Halobacterium</taxon>
    </lineage>
</organism>
<name>A0ABD5NH10_9EURY</name>
<dbReference type="Pfam" id="PF02635">
    <property type="entry name" value="DsrE"/>
    <property type="match status" value="1"/>
</dbReference>
<dbReference type="Proteomes" id="UP001595660">
    <property type="component" value="Unassembled WGS sequence"/>
</dbReference>
<dbReference type="GeneID" id="69118382"/>
<dbReference type="InterPro" id="IPR003787">
    <property type="entry name" value="Sulphur_relay_DsrE/F-like"/>
</dbReference>
<gene>
    <name evidence="1" type="ORF">ACFOKC_12825</name>
</gene>
<keyword evidence="2" id="KW-1185">Reference proteome</keyword>
<dbReference type="PANTHER" id="PTHR37691">
    <property type="entry name" value="BLR3518 PROTEIN"/>
    <property type="match status" value="1"/>
</dbReference>
<evidence type="ECO:0000313" key="2">
    <source>
        <dbReference type="Proteomes" id="UP001595660"/>
    </source>
</evidence>
<evidence type="ECO:0000313" key="1">
    <source>
        <dbReference type="EMBL" id="MFC3478608.1"/>
    </source>
</evidence>
<dbReference type="InterPro" id="IPR027396">
    <property type="entry name" value="DsrEFH-like"/>
</dbReference>
<dbReference type="SUPFAM" id="SSF75169">
    <property type="entry name" value="DsrEFH-like"/>
    <property type="match status" value="1"/>
</dbReference>
<dbReference type="AlphaFoldDB" id="A0ABD5NH10"/>
<proteinExistence type="predicted"/>
<dbReference type="Gene3D" id="3.40.1260.10">
    <property type="entry name" value="DsrEFH-like"/>
    <property type="match status" value="1"/>
</dbReference>
<dbReference type="EMBL" id="JBHRWN010000002">
    <property type="protein sequence ID" value="MFC3478608.1"/>
    <property type="molecule type" value="Genomic_DNA"/>
</dbReference>
<sequence>MQVVFHHARREEAEHVLANVENLLGDDTVAVEDVAVVANADGVRTLTARSEHAIRVRTLREDDGVRFAACRNSLRSRDIEASALADGVETVPAGVGELARLQDDGYGYVKD</sequence>
<accession>A0ABD5NH10</accession>
<protein>
    <submittedName>
        <fullName evidence="1">DsrE family protein</fullName>
    </submittedName>
</protein>
<dbReference type="PANTHER" id="PTHR37691:SF1">
    <property type="entry name" value="BLR3518 PROTEIN"/>
    <property type="match status" value="1"/>
</dbReference>